<dbReference type="InterPro" id="IPR046523">
    <property type="entry name" value="UTP20_dom"/>
</dbReference>
<feature type="compositionally biased region" description="Basic and acidic residues" evidence="1">
    <location>
        <begin position="1702"/>
        <end position="1720"/>
    </location>
</feature>
<feature type="region of interest" description="Disordered" evidence="1">
    <location>
        <begin position="2093"/>
        <end position="2113"/>
    </location>
</feature>
<dbReference type="InterPro" id="IPR011989">
    <property type="entry name" value="ARM-like"/>
</dbReference>
<dbReference type="PANTHER" id="PTHR17695">
    <property type="entry name" value="SMALL SUBUNIT PROCESSOME COMPONENT 20 HOMOLOG"/>
    <property type="match status" value="1"/>
</dbReference>
<dbReference type="SMART" id="SM00558">
    <property type="entry name" value="JmjC"/>
    <property type="match status" value="1"/>
</dbReference>
<dbReference type="InterPro" id="IPR011430">
    <property type="entry name" value="UTP20_N"/>
</dbReference>
<keyword evidence="4" id="KW-1185">Reference proteome</keyword>
<evidence type="ECO:0000313" key="3">
    <source>
        <dbReference type="EMBL" id="PFX28049.1"/>
    </source>
</evidence>
<dbReference type="InterPro" id="IPR016024">
    <property type="entry name" value="ARM-type_fold"/>
</dbReference>
<evidence type="ECO:0000313" key="4">
    <source>
        <dbReference type="Proteomes" id="UP000225706"/>
    </source>
</evidence>
<dbReference type="InterPro" id="IPR052575">
    <property type="entry name" value="SSU_processome_comp_20"/>
</dbReference>
<dbReference type="STRING" id="50429.A0A2B4SG27"/>
<evidence type="ECO:0000256" key="1">
    <source>
        <dbReference type="SAM" id="MobiDB-lite"/>
    </source>
</evidence>
<feature type="region of interest" description="Disordered" evidence="1">
    <location>
        <begin position="1702"/>
        <end position="1752"/>
    </location>
</feature>
<protein>
    <submittedName>
        <fullName evidence="3">Small subunit processome component 20-like</fullName>
    </submittedName>
</protein>
<dbReference type="InterPro" id="IPR003347">
    <property type="entry name" value="JmjC_dom"/>
</dbReference>
<dbReference type="Gene3D" id="2.60.120.650">
    <property type="entry name" value="Cupin"/>
    <property type="match status" value="1"/>
</dbReference>
<sequence length="3180" mass="362495">MVRRKETNTHRFKGFSDRIAAIKIDVTHRIQRSTEIPEDEDTFFYEGLAKWTELNCTLHFQEFSSEVKKYAHSLAQLVHHKNEVIELLKTHLQVNGSLALEPLLDLVVQVARDLQSDFYPYFSSFFNVFISLLNRCWQDTHVLECIFTTLSYLFKFLWRYMVKDIQDVLSLYSPLLMGEQKNYIRQFAAESFSFLMRKSRDLSKLFDIIFSTLEVQPDLCQGLGFLCFEMMKGVKRLLHSTTDSVLPVLLSKTGVLQSKSVDTSLKWELVYQSVVHMLDRMAQYTVKEHCQVVEKSMVLELERLWSIWNEKRVNIDQGGSLKNHISFILQLTNVWVSYKSGSLISDPIKICNVVLMMIVQDFMSDDIASPLFELISTLLQTSFTDISRERHQKQLTLKVFKTIDSQEQLFMFCRRLLKWEHFQRDVLPSLLNFCQEELMKGSSKIQDILLILTEVIFQNASADSSGLDLASLKGLLFFPKCGTRQGAKILTTIVDALSIDNNTAVDKSKLSLTWSSLVCIPCISPLDVVQCCDKFLSFIRIFSKDLLANVSAEGTAQRLSVLGQAIQSYSLIVADAEDIGKNLTLEFIETLLRSWPNNVHILQACHKLTAALTQHGLERILVEQNLQQIFPYLRLNLCSSSHLVRLLTLKILASFEQLERSSSSNKKPSLFKMCLASEELPTRLETYRDKLVCLQKIRFSSAFYDELADFYRDAAVLYLCGMLSVNFSPLWDPVIDIISSFAQGSNVKHFWRIYSELLHTASDQTEEKLEEEMVTGSSEQLEIENGEQEDSNSKKCLDEIFENHNKASLGSREENRGDPVNFRHLLWKAMASFPEVAERKSRDVVPLFLRFVSNEYFVAMENVAPLQDIRVQHLSEPPGTAAEFDRTDSMETEANLTNSEPQGNLHKKRHKAATKSLCIHLSLFTAFKNPKALFKEPQLREFYLRFLTHREAEVQKLAVQCLWTYKFDYLEPYKEAIERLLGDENFRDEMAHFSVDEDSGIVMKSHREGLMPVLIRLLYGKMQRLTGTGSGGRAGVGVRRAVVLRFMASCPQQEIKIFMDLIFAPFKHLCSEDDASAIVTVSTELSRVVPLKKQQGFLGMVSQILDKLGNLATSFLPSILKIILSLLSTCVFALEHREKVQPSFISQLKTIRQMAIMRLTEFFESMADYDFKPICDALFSSALWPQIEKLNQESIQHPTPLLKLLFAWSKSNRLFPLLSRKPVEKPHLSIMSCVFACLHVPSVSAEVVAMVMEMTDNLLVARQPDADDEESDLMDCGSEVGKLSSYEFVERRPSYGTLLVLPHLSALLEYLSRSVQQAIDSSKGKNRGKDMLPQRELSVLSKISPFVKDANESSILIEVLLPFMSSYQKEETANNILKTVKSLLANVGTSRNFVSSLSKLFSQINVRRTRQCLCELFLELGNMDSTFSSESCDILADLKSWNPQRLEEPDYDRRLTGFANAKRLIGQDALKTEEILPILHNCIYFVLCSDDMSIRDSAGSCMSCIVHNVVQRSGVDDERFHGLIIKCLLPALKRVLASKKELARNEFLSVLSTMVRQFEHESFSDLKVLLDDDLEKDFFENIKHIQLHRRIRALRRLQSHCQQHSLRTTTLTAFLLPLVTHCVFDHTAAKEHNLVTEAVTTIGTISASLPWSKYRSLLRHYLKLLPVEKTFQKVIVRYAVYILGFMSLSLSSNAQRNKTAERIKTNLEDEKTGPGRSKEVDDGDSAVNNDDDDKEGGDDDIGEAEDTGKNGTLDLSKEELAMRIYNTITSSILPQLQKCVTKKNKSANFHRLSHQKAEDEEDILRVPVILAIIKLLQSLPEHALHLHLPGLLLRVCHTLRSRAREVRDAARDTLSKITISLGTQYFPFVLKELRSSLTRGYQLHVLGFTIHTLLDKMSDNLAAGELDTCLPGLVERYTGDSQEAEARGRRFNKYTEKIQESFETNTESDEHGVYYRVCFCIWLVPSLLLSDPFKSLRFKGVQVLIEDLFGEVAKEREVEKIVNKLPEAKTCKSFDTFEMLAKFAGTRSLTLLISPLKEVLDSTQIHKTARRAEEVLRRISVGLQANGSITPQILLMFIHGITGENVRLLKKKQEEKKATSTPADPRLHSSSSLLLPPNPVRGGNVPQNSNKTNHHILVEFGLQVVTISLRCVSWLVKFPLPSLNKHVPTVGKLLFNILKNYAKAGAKVGENFEMLLSAFKAMTVIIRDFKQFTVAEKHLQVLLGFVEEDIHDHTKQGTAFPLLKAILSRKLIVPEIYDVMWKVGQLSITGSSPSVQLQSRQVMLQFLLDYPLGTKLQRYLEFYVSQLSYEYETGRESALEMLESMFSSFPKSILFDYAGFFFVPLSCRLVNDDSASCRKLTALAIKSLLGKIALHRLAAQVSGLFVEVEEKGFEKRLGSLLPLVSSLIAPDQFEKEERAEEGEELDTSEGLHRVKDHLLFNTLSFLAKVIQHCQVNKNPSRQQDMTKIWESVEVHLLHPHSWVRLVSSRLFGLLLAAWKPEDLVTAYQRGSSLNSYLTNDLPGKVSKLCDDFCTQLHSPLLENELGEQIVKNLVFLAKTLQLLELKNDGGGENGQENEECISAGDRTSFSLAILLSNMNKLATQEASQTPKQTQKRSCVLRWLAAVSLNLGKDAIESHLVDILGPVYRELELVTSYKDSDLVKLAQEVLELIKSLVERETFSWAYANLQQTATEARETRKRKTALEAVADPVKSARRKLKKNLAKKKDYHLNPKYKAYYEELVFKQEGCDSKADKVTPHKKQCLVDTSTGTPCDGYRCLLYGCSGSGVTGDGKCGTTEKAWTILLFLPVSSREFGLQWRTTVSNMRRYRKLYHLLRNFDRVKVKVRPHLKMKECYEVSQHRKEVASIVEGLRFIWSANKFKCNVDNIFTNDVSLKEFRDRFEKGNIPVVISERHGDHANLPRYSFPASVRLYSFFKLFKDRYFECGEDSDGYSIEIKLKDFLTYTRRCKDRFPLYIFDAWIPHWKGAPRKRILIEKLFQKPRFFKQDSMACLRKEERPPWKWLLIGPKYSGTVVHVDPLGTSAWNRLLFGEKLWLFFPPETPADMLKGNQNGSCCEEASDWLINIYPRMQSNSWPEEYKPLVTLQYPGDVIFVPAGWWHVVLNLRTSVAVTQNFVSKDNFTVAWELTSKEKPDLALLWSEALLKCNPASVTPFQLSSDLI</sequence>
<dbReference type="OrthoDB" id="424465at2759"/>
<dbReference type="GO" id="GO:0030686">
    <property type="term" value="C:90S preribosome"/>
    <property type="evidence" value="ECO:0007669"/>
    <property type="project" value="TreeGrafter"/>
</dbReference>
<dbReference type="SUPFAM" id="SSF48371">
    <property type="entry name" value="ARM repeat"/>
    <property type="match status" value="2"/>
</dbReference>
<accession>A0A2B4SG27</accession>
<comment type="caution">
    <text evidence="3">The sequence shown here is derived from an EMBL/GenBank/DDBJ whole genome shotgun (WGS) entry which is preliminary data.</text>
</comment>
<dbReference type="InterPro" id="IPR057525">
    <property type="entry name" value="UTP20_C"/>
</dbReference>
<organism evidence="3 4">
    <name type="scientific">Stylophora pistillata</name>
    <name type="common">Smooth cauliflower coral</name>
    <dbReference type="NCBI Taxonomy" id="50429"/>
    <lineage>
        <taxon>Eukaryota</taxon>
        <taxon>Metazoa</taxon>
        <taxon>Cnidaria</taxon>
        <taxon>Anthozoa</taxon>
        <taxon>Hexacorallia</taxon>
        <taxon>Scleractinia</taxon>
        <taxon>Astrocoeniina</taxon>
        <taxon>Pocilloporidae</taxon>
        <taxon>Stylophora</taxon>
    </lineage>
</organism>
<dbReference type="Pfam" id="PF23099">
    <property type="entry name" value="UTP20_C"/>
    <property type="match status" value="1"/>
</dbReference>
<dbReference type="EMBL" id="LSMT01000090">
    <property type="protein sequence ID" value="PFX28049.1"/>
    <property type="molecule type" value="Genomic_DNA"/>
</dbReference>
<dbReference type="GO" id="GO:0032040">
    <property type="term" value="C:small-subunit processome"/>
    <property type="evidence" value="ECO:0007669"/>
    <property type="project" value="TreeGrafter"/>
</dbReference>
<dbReference type="Pfam" id="PF07539">
    <property type="entry name" value="UTP20_N"/>
    <property type="match status" value="1"/>
</dbReference>
<gene>
    <name evidence="3" type="primary">UTP20</name>
    <name evidence="3" type="ORF">AWC38_SpisGene7233</name>
</gene>
<dbReference type="PROSITE" id="PS51184">
    <property type="entry name" value="JMJC"/>
    <property type="match status" value="1"/>
</dbReference>
<dbReference type="Pfam" id="PF20416">
    <property type="entry name" value="UTP20"/>
    <property type="match status" value="2"/>
</dbReference>
<feature type="domain" description="JmjC" evidence="2">
    <location>
        <begin position="2989"/>
        <end position="3151"/>
    </location>
</feature>
<dbReference type="Pfam" id="PF02373">
    <property type="entry name" value="JmjC"/>
    <property type="match status" value="1"/>
</dbReference>
<dbReference type="Gene3D" id="1.25.10.10">
    <property type="entry name" value="Leucine-rich Repeat Variant"/>
    <property type="match status" value="1"/>
</dbReference>
<evidence type="ECO:0000259" key="2">
    <source>
        <dbReference type="PROSITE" id="PS51184"/>
    </source>
</evidence>
<dbReference type="Proteomes" id="UP000225706">
    <property type="component" value="Unassembled WGS sequence"/>
</dbReference>
<feature type="compositionally biased region" description="Acidic residues" evidence="1">
    <location>
        <begin position="1721"/>
        <end position="1745"/>
    </location>
</feature>
<name>A0A2B4SG27_STYPI</name>
<proteinExistence type="predicted"/>
<dbReference type="PANTHER" id="PTHR17695:SF11">
    <property type="entry name" value="SMALL SUBUNIT PROCESSOME COMPONENT 20 HOMOLOG"/>
    <property type="match status" value="1"/>
</dbReference>
<reference evidence="4" key="1">
    <citation type="journal article" date="2017" name="bioRxiv">
        <title>Comparative analysis of the genomes of Stylophora pistillata and Acropora digitifera provides evidence for extensive differences between species of corals.</title>
        <authorList>
            <person name="Voolstra C.R."/>
            <person name="Li Y."/>
            <person name="Liew Y.J."/>
            <person name="Baumgarten S."/>
            <person name="Zoccola D."/>
            <person name="Flot J.-F."/>
            <person name="Tambutte S."/>
            <person name="Allemand D."/>
            <person name="Aranda M."/>
        </authorList>
    </citation>
    <scope>NUCLEOTIDE SEQUENCE [LARGE SCALE GENOMIC DNA]</scope>
</reference>
<dbReference type="SUPFAM" id="SSF51197">
    <property type="entry name" value="Clavaminate synthase-like"/>
    <property type="match status" value="1"/>
</dbReference>